<dbReference type="InterPro" id="IPR044590">
    <property type="entry name" value="CML48/49/50"/>
</dbReference>
<dbReference type="PANTHER" id="PTHR46824">
    <property type="entry name" value="CALCIUM-BINDING PROTEIN CML48-RELATED"/>
    <property type="match status" value="1"/>
</dbReference>
<dbReference type="Proteomes" id="UP001497512">
    <property type="component" value="Chromosome 3"/>
</dbReference>
<name>A0ABP0UEW3_9BRYO</name>
<keyword evidence="5" id="KW-1185">Reference proteome</keyword>
<dbReference type="PROSITE" id="PS00018">
    <property type="entry name" value="EF_HAND_1"/>
    <property type="match status" value="2"/>
</dbReference>
<accession>A0ABP0UEW3</accession>
<dbReference type="SMART" id="SM00054">
    <property type="entry name" value="EFh"/>
    <property type="match status" value="2"/>
</dbReference>
<evidence type="ECO:0000256" key="1">
    <source>
        <dbReference type="ARBA" id="ARBA00022837"/>
    </source>
</evidence>
<evidence type="ECO:0000313" key="4">
    <source>
        <dbReference type="EMBL" id="CAK9219689.1"/>
    </source>
</evidence>
<protein>
    <recommendedName>
        <fullName evidence="3">EF-hand domain-containing protein</fullName>
    </recommendedName>
</protein>
<feature type="domain" description="EF-hand" evidence="3">
    <location>
        <begin position="230"/>
        <end position="265"/>
    </location>
</feature>
<evidence type="ECO:0000313" key="5">
    <source>
        <dbReference type="Proteomes" id="UP001497512"/>
    </source>
</evidence>
<dbReference type="SUPFAM" id="SSF47473">
    <property type="entry name" value="EF-hand"/>
    <property type="match status" value="1"/>
</dbReference>
<organism evidence="4 5">
    <name type="scientific">Sphagnum troendelagicum</name>
    <dbReference type="NCBI Taxonomy" id="128251"/>
    <lineage>
        <taxon>Eukaryota</taxon>
        <taxon>Viridiplantae</taxon>
        <taxon>Streptophyta</taxon>
        <taxon>Embryophyta</taxon>
        <taxon>Bryophyta</taxon>
        <taxon>Sphagnophytina</taxon>
        <taxon>Sphagnopsida</taxon>
        <taxon>Sphagnales</taxon>
        <taxon>Sphagnaceae</taxon>
        <taxon>Sphagnum</taxon>
    </lineage>
</organism>
<dbReference type="CDD" id="cd16180">
    <property type="entry name" value="EFh_PEF_Group_I"/>
    <property type="match status" value="1"/>
</dbReference>
<dbReference type="PANTHER" id="PTHR46824:SF2">
    <property type="entry name" value="CALCIUM-BINDING PROTEIN CML48-RELATED"/>
    <property type="match status" value="1"/>
</dbReference>
<dbReference type="InterPro" id="IPR002048">
    <property type="entry name" value="EF_hand_dom"/>
</dbReference>
<dbReference type="Gene3D" id="1.10.238.10">
    <property type="entry name" value="EF-hand"/>
    <property type="match status" value="1"/>
</dbReference>
<feature type="compositionally biased region" description="Low complexity" evidence="2">
    <location>
        <begin position="45"/>
        <end position="56"/>
    </location>
</feature>
<keyword evidence="1" id="KW-0106">Calcium</keyword>
<reference evidence="4" key="1">
    <citation type="submission" date="2024-02" db="EMBL/GenBank/DDBJ databases">
        <authorList>
            <consortium name="ELIXIR-Norway"/>
            <consortium name="Elixir Norway"/>
        </authorList>
    </citation>
    <scope>NUCLEOTIDE SEQUENCE</scope>
</reference>
<sequence>MSWFDYPASSSDPSAPPVKGRASYQQQQQYAGIYNGYGGGEQAAAAAAGRSSAYGQTDDAADSYAQYSGPSPPHGQYNNNNTTAAASPYGAASSYVATSSSFPAASGGASPAYLQRPVSYGHPSYRQSYGQESAAYGQTYPPAQGQSQYRPPAVAASFPPGTEPEIVRIFEQTDSDRSGYIDAAELGRVLSTDGYTPFSPRTVRLILHLFAENQTDPTRVGPAGFVKAWRALKHWQIVFEKFDRDRSRTIEQDELRDALFSHGFAVPPQVLHMLVSKYDSTGQSTSIGYDNFIQCGLIVKGLTEKFKDKDLTLTGSATLDYTTFMLMILPFIIA</sequence>
<dbReference type="InterPro" id="IPR011992">
    <property type="entry name" value="EF-hand-dom_pair"/>
</dbReference>
<dbReference type="PROSITE" id="PS50222">
    <property type="entry name" value="EF_HAND_2"/>
    <property type="match status" value="2"/>
</dbReference>
<feature type="domain" description="EF-hand" evidence="3">
    <location>
        <begin position="161"/>
        <end position="196"/>
    </location>
</feature>
<evidence type="ECO:0000256" key="2">
    <source>
        <dbReference type="SAM" id="MobiDB-lite"/>
    </source>
</evidence>
<gene>
    <name evidence="4" type="ORF">CSSPTR1EN2_LOCUS14758</name>
</gene>
<dbReference type="EMBL" id="OZ019895">
    <property type="protein sequence ID" value="CAK9219689.1"/>
    <property type="molecule type" value="Genomic_DNA"/>
</dbReference>
<evidence type="ECO:0000259" key="3">
    <source>
        <dbReference type="PROSITE" id="PS50222"/>
    </source>
</evidence>
<dbReference type="InterPro" id="IPR018247">
    <property type="entry name" value="EF_Hand_1_Ca_BS"/>
</dbReference>
<proteinExistence type="predicted"/>
<feature type="region of interest" description="Disordered" evidence="2">
    <location>
        <begin position="1"/>
        <end position="26"/>
    </location>
</feature>
<dbReference type="Pfam" id="PF13202">
    <property type="entry name" value="EF-hand_5"/>
    <property type="match status" value="1"/>
</dbReference>
<feature type="region of interest" description="Disordered" evidence="2">
    <location>
        <begin position="45"/>
        <end position="82"/>
    </location>
</feature>